<reference evidence="2" key="2">
    <citation type="submission" date="2018-03" db="EMBL/GenBank/DDBJ databases">
        <title>The Triticum urartu genome reveals the dynamic nature of wheat genome evolution.</title>
        <authorList>
            <person name="Ling H."/>
            <person name="Ma B."/>
            <person name="Shi X."/>
            <person name="Liu H."/>
            <person name="Dong L."/>
            <person name="Sun H."/>
            <person name="Cao Y."/>
            <person name="Gao Q."/>
            <person name="Zheng S."/>
            <person name="Li Y."/>
            <person name="Yu Y."/>
            <person name="Du H."/>
            <person name="Qi M."/>
            <person name="Li Y."/>
            <person name="Yu H."/>
            <person name="Cui Y."/>
            <person name="Wang N."/>
            <person name="Chen C."/>
            <person name="Wu H."/>
            <person name="Zhao Y."/>
            <person name="Zhang J."/>
            <person name="Li Y."/>
            <person name="Zhou W."/>
            <person name="Zhang B."/>
            <person name="Hu W."/>
            <person name="Eijk M."/>
            <person name="Tang J."/>
            <person name="Witsenboer H."/>
            <person name="Zhao S."/>
            <person name="Li Z."/>
            <person name="Zhang A."/>
            <person name="Wang D."/>
            <person name="Liang C."/>
        </authorList>
    </citation>
    <scope>NUCLEOTIDE SEQUENCE [LARGE SCALE GENOMIC DNA]</scope>
    <source>
        <strain evidence="2">cv. G1812</strain>
    </source>
</reference>
<protein>
    <recommendedName>
        <fullName evidence="1">Reverse transcriptase Ty1/copia-type domain-containing protein</fullName>
    </recommendedName>
</protein>
<sequence>MDVKSAFLNGELKEEVYVEQPPGFVVDDHRRKVLKLHKALYGLHQAPRAWNAKLDAMLVDMGFRRCNSEHAVYARGSGRELLLLGVYVDDLVITGADATEIDNFKTAMKGKFRMSDLGLLSYYLGIDVRQDVDGVTIAQSAYADKIIEKAGLMGCNARQTPMEARLKLSKASTTASTDATEYRSMVGTLRYLTHSRPDITFAVSYVSRFMEAPTVEHLTAVQHIVRYVAGTRDLGCHFPRRRANGARLVGYSDSDMAGDIDDRKSTSGGVFFLGDSPVSWLSQKQ</sequence>
<dbReference type="Proteomes" id="UP000015106">
    <property type="component" value="Chromosome 5"/>
</dbReference>
<name>A0A8R7ULU7_TRIUA</name>
<dbReference type="PANTHER" id="PTHR11439">
    <property type="entry name" value="GAG-POL-RELATED RETROTRANSPOSON"/>
    <property type="match status" value="1"/>
</dbReference>
<organism evidence="2 3">
    <name type="scientific">Triticum urartu</name>
    <name type="common">Red wild einkorn</name>
    <name type="synonym">Crithodium urartu</name>
    <dbReference type="NCBI Taxonomy" id="4572"/>
    <lineage>
        <taxon>Eukaryota</taxon>
        <taxon>Viridiplantae</taxon>
        <taxon>Streptophyta</taxon>
        <taxon>Embryophyta</taxon>
        <taxon>Tracheophyta</taxon>
        <taxon>Spermatophyta</taxon>
        <taxon>Magnoliopsida</taxon>
        <taxon>Liliopsida</taxon>
        <taxon>Poales</taxon>
        <taxon>Poaceae</taxon>
        <taxon>BOP clade</taxon>
        <taxon>Pooideae</taxon>
        <taxon>Triticodae</taxon>
        <taxon>Triticeae</taxon>
        <taxon>Triticinae</taxon>
        <taxon>Triticum</taxon>
    </lineage>
</organism>
<evidence type="ECO:0000313" key="2">
    <source>
        <dbReference type="EnsemblPlants" id="TuG1812G0500003643.01.T01.cds315380"/>
    </source>
</evidence>
<dbReference type="Gramene" id="TuG1812G0500003643.01.T01">
    <property type="protein sequence ID" value="TuG1812G0500003643.01.T01.cds315380"/>
    <property type="gene ID" value="TuG1812G0500003643.01"/>
</dbReference>
<dbReference type="EnsemblPlants" id="TuG1812G0500003643.01.T01">
    <property type="protein sequence ID" value="TuG1812G0500003643.01.T01.cds315380"/>
    <property type="gene ID" value="TuG1812G0500003643.01"/>
</dbReference>
<dbReference type="CDD" id="cd09272">
    <property type="entry name" value="RNase_HI_RT_Ty1"/>
    <property type="match status" value="1"/>
</dbReference>
<evidence type="ECO:0000259" key="1">
    <source>
        <dbReference type="Pfam" id="PF07727"/>
    </source>
</evidence>
<proteinExistence type="predicted"/>
<accession>A0A8R7ULU7</accession>
<reference evidence="3" key="1">
    <citation type="journal article" date="2013" name="Nature">
        <title>Draft genome of the wheat A-genome progenitor Triticum urartu.</title>
        <authorList>
            <person name="Ling H.Q."/>
            <person name="Zhao S."/>
            <person name="Liu D."/>
            <person name="Wang J."/>
            <person name="Sun H."/>
            <person name="Zhang C."/>
            <person name="Fan H."/>
            <person name="Li D."/>
            <person name="Dong L."/>
            <person name="Tao Y."/>
            <person name="Gao C."/>
            <person name="Wu H."/>
            <person name="Li Y."/>
            <person name="Cui Y."/>
            <person name="Guo X."/>
            <person name="Zheng S."/>
            <person name="Wang B."/>
            <person name="Yu K."/>
            <person name="Liang Q."/>
            <person name="Yang W."/>
            <person name="Lou X."/>
            <person name="Chen J."/>
            <person name="Feng M."/>
            <person name="Jian J."/>
            <person name="Zhang X."/>
            <person name="Luo G."/>
            <person name="Jiang Y."/>
            <person name="Liu J."/>
            <person name="Wang Z."/>
            <person name="Sha Y."/>
            <person name="Zhang B."/>
            <person name="Wu H."/>
            <person name="Tang D."/>
            <person name="Shen Q."/>
            <person name="Xue P."/>
            <person name="Zou S."/>
            <person name="Wang X."/>
            <person name="Liu X."/>
            <person name="Wang F."/>
            <person name="Yang Y."/>
            <person name="An X."/>
            <person name="Dong Z."/>
            <person name="Zhang K."/>
            <person name="Zhang X."/>
            <person name="Luo M.C."/>
            <person name="Dvorak J."/>
            <person name="Tong Y."/>
            <person name="Wang J."/>
            <person name="Yang H."/>
            <person name="Li Z."/>
            <person name="Wang D."/>
            <person name="Zhang A."/>
            <person name="Wang J."/>
        </authorList>
    </citation>
    <scope>NUCLEOTIDE SEQUENCE</scope>
    <source>
        <strain evidence="3">cv. G1812</strain>
    </source>
</reference>
<dbReference type="InterPro" id="IPR013103">
    <property type="entry name" value="RVT_2"/>
</dbReference>
<reference evidence="2" key="3">
    <citation type="submission" date="2022-06" db="UniProtKB">
        <authorList>
            <consortium name="EnsemblPlants"/>
        </authorList>
    </citation>
    <scope>IDENTIFICATION</scope>
</reference>
<dbReference type="AlphaFoldDB" id="A0A8R7ULU7"/>
<evidence type="ECO:0000313" key="3">
    <source>
        <dbReference type="Proteomes" id="UP000015106"/>
    </source>
</evidence>
<dbReference type="Pfam" id="PF07727">
    <property type="entry name" value="RVT_2"/>
    <property type="match status" value="1"/>
</dbReference>
<keyword evidence="3" id="KW-1185">Reference proteome</keyword>
<dbReference type="SUPFAM" id="SSF56672">
    <property type="entry name" value="DNA/RNA polymerases"/>
    <property type="match status" value="1"/>
</dbReference>
<dbReference type="PANTHER" id="PTHR11439:SF515">
    <property type="entry name" value="GAG-POL POLYPROTEIN"/>
    <property type="match status" value="1"/>
</dbReference>
<feature type="domain" description="Reverse transcriptase Ty1/copia-type" evidence="1">
    <location>
        <begin position="1"/>
        <end position="163"/>
    </location>
</feature>
<dbReference type="InterPro" id="IPR043502">
    <property type="entry name" value="DNA/RNA_pol_sf"/>
</dbReference>